<comment type="caution">
    <text evidence="2">The sequence shown here is derived from an EMBL/GenBank/DDBJ whole genome shotgun (WGS) entry which is preliminary data.</text>
</comment>
<organism evidence="2">
    <name type="scientific">mine drainage metagenome</name>
    <dbReference type="NCBI Taxonomy" id="410659"/>
    <lineage>
        <taxon>unclassified sequences</taxon>
        <taxon>metagenomes</taxon>
        <taxon>ecological metagenomes</taxon>
    </lineage>
</organism>
<protein>
    <submittedName>
        <fullName evidence="2">Uncharacterized protein</fullName>
    </submittedName>
</protein>
<dbReference type="AlphaFoldDB" id="A0A1J5Q8Q7"/>
<accession>A0A1J5Q8Q7</accession>
<dbReference type="EMBL" id="MLJW01001167">
    <property type="protein sequence ID" value="OIQ79736.1"/>
    <property type="molecule type" value="Genomic_DNA"/>
</dbReference>
<evidence type="ECO:0000313" key="2">
    <source>
        <dbReference type="EMBL" id="OIQ79736.1"/>
    </source>
</evidence>
<reference evidence="2" key="1">
    <citation type="submission" date="2016-10" db="EMBL/GenBank/DDBJ databases">
        <title>Sequence of Gallionella enrichment culture.</title>
        <authorList>
            <person name="Poehlein A."/>
            <person name="Muehling M."/>
            <person name="Daniel R."/>
        </authorList>
    </citation>
    <scope>NUCLEOTIDE SEQUENCE</scope>
</reference>
<name>A0A1J5Q8Q7_9ZZZZ</name>
<proteinExistence type="predicted"/>
<evidence type="ECO:0000256" key="1">
    <source>
        <dbReference type="SAM" id="MobiDB-lite"/>
    </source>
</evidence>
<feature type="region of interest" description="Disordered" evidence="1">
    <location>
        <begin position="129"/>
        <end position="150"/>
    </location>
</feature>
<sequence>MAQIATAAEIRRKKSFRVNNATCGAFFKYGERQAMEIHRRLQHRGRGLVNLKKVPEVAIGIAAVLGKYARDVDVLFARKATNEGRRGRAFKVQVQLDLGHVIGIHRKLLPGPCEGTPRCAATLAATSVKATNPSGPAPAPWTRTGTRSRV</sequence>
<gene>
    <name evidence="2" type="ORF">GALL_385250</name>
</gene>